<dbReference type="Pfam" id="PF00144">
    <property type="entry name" value="Beta-lactamase"/>
    <property type="match status" value="1"/>
</dbReference>
<evidence type="ECO:0000313" key="3">
    <source>
        <dbReference type="Proteomes" id="UP000006844"/>
    </source>
</evidence>
<proteinExistence type="predicted"/>
<dbReference type="Gene3D" id="3.40.710.10">
    <property type="entry name" value="DD-peptidase/beta-lactamase superfamily"/>
    <property type="match status" value="1"/>
</dbReference>
<dbReference type="RefSeq" id="WP_013569304.1">
    <property type="nucleotide sequence ID" value="NC_014963.1"/>
</dbReference>
<evidence type="ECO:0000259" key="1">
    <source>
        <dbReference type="Pfam" id="PF00144"/>
    </source>
</evidence>
<reference evidence="2 3" key="1">
    <citation type="journal article" date="2012" name="Stand. Genomic Sci.">
        <title>Complete genome sequence of Terriglobus saanensis type strain SP1PR4(T), an Acidobacteria from tundra soil.</title>
        <authorList>
            <person name="Rawat S.R."/>
            <person name="Mannisto M.K."/>
            <person name="Starovoytov V."/>
            <person name="Goodwin L."/>
            <person name="Nolan M."/>
            <person name="Hauser L."/>
            <person name="Land M."/>
            <person name="Davenport K.W."/>
            <person name="Woyke T."/>
            <person name="Haggblom M.M."/>
        </authorList>
    </citation>
    <scope>NUCLEOTIDE SEQUENCE</scope>
    <source>
        <strain evidence="3">ATCC BAA-1853 / DSM 23119 / SP1PR4</strain>
    </source>
</reference>
<dbReference type="InterPro" id="IPR001466">
    <property type="entry name" value="Beta-lactam-related"/>
</dbReference>
<dbReference type="PANTHER" id="PTHR43283">
    <property type="entry name" value="BETA-LACTAMASE-RELATED"/>
    <property type="match status" value="1"/>
</dbReference>
<keyword evidence="3" id="KW-1185">Reference proteome</keyword>
<dbReference type="InterPro" id="IPR050789">
    <property type="entry name" value="Diverse_Enzym_Activities"/>
</dbReference>
<organism evidence="2 3">
    <name type="scientific">Terriglobus saanensis (strain ATCC BAA-1853 / DSM 23119 / SP1PR4)</name>
    <dbReference type="NCBI Taxonomy" id="401053"/>
    <lineage>
        <taxon>Bacteria</taxon>
        <taxon>Pseudomonadati</taxon>
        <taxon>Acidobacteriota</taxon>
        <taxon>Terriglobia</taxon>
        <taxon>Terriglobales</taxon>
        <taxon>Acidobacteriaceae</taxon>
        <taxon>Terriglobus</taxon>
    </lineage>
</organism>
<gene>
    <name evidence="2" type="ordered locus">AciPR4_2798</name>
</gene>
<dbReference type="AlphaFoldDB" id="E8V3F8"/>
<accession>E8V3F8</accession>
<feature type="domain" description="Beta-lactamase-related" evidence="1">
    <location>
        <begin position="40"/>
        <end position="295"/>
    </location>
</feature>
<dbReference type="PANTHER" id="PTHR43283:SF7">
    <property type="entry name" value="BETA-LACTAMASE-RELATED DOMAIN-CONTAINING PROTEIN"/>
    <property type="match status" value="1"/>
</dbReference>
<evidence type="ECO:0000313" key="2">
    <source>
        <dbReference type="EMBL" id="ADV83571.1"/>
    </source>
</evidence>
<protein>
    <submittedName>
        <fullName evidence="2">Beta-lactamase</fullName>
    </submittedName>
</protein>
<dbReference type="KEGG" id="tsa:AciPR4_2798"/>
<name>E8V3F8_TERSS</name>
<sequence length="484" mass="53725">MKVNPADGLLRVRPREVGVDADAVAALLDEAKDAGLDVHSLLVYRSGHLAVEAYRWPYRSDRPRISHSVTKSFTACAIGLALEEGRLSLTDTVISFFPEHLPARVDANLAAMTIQDLLTMRTGHVEETSGSRWRAIETSWIAEFFKIPVVHKPGTVYVYTSAASYMLSAIVTKVTGQTMHDYLKPRLFEPLDIEGEIWDMGPEGINPGGNGLSCKVVDLLKLGVLHLQKGMWKGKRVLPETWVDDATRAYGDSNYGYHWVTGPEGEFYAMGLFGQLILISPAYDAVITFTSAINDSMACSGHLVPLVHRYLSRLFPKHTLNAEDVADARLEARLKKETEVEKLMSLVESRFEHASILIYNVEENPFGVKALHLDTSPAVCTFRLIDNEGEYAVTAGIGNWLEGETDMPGARLHHGYNLTPLRVVAGGRWLDSDTLELNWIFPETTFRDTVVCRFAGDRITVSRRVNVNSGARQDPDLQGKLISV</sequence>
<dbReference type="Proteomes" id="UP000006844">
    <property type="component" value="Chromosome"/>
</dbReference>
<dbReference type="InterPro" id="IPR012338">
    <property type="entry name" value="Beta-lactam/transpept-like"/>
</dbReference>
<dbReference type="OrthoDB" id="9773047at2"/>
<dbReference type="eggNOG" id="COG1680">
    <property type="taxonomic scope" value="Bacteria"/>
</dbReference>
<dbReference type="EMBL" id="CP002467">
    <property type="protein sequence ID" value="ADV83571.1"/>
    <property type="molecule type" value="Genomic_DNA"/>
</dbReference>
<dbReference type="HOGENOM" id="CLU_030169_3_1_0"/>
<dbReference type="STRING" id="401053.AciPR4_2798"/>
<dbReference type="SUPFAM" id="SSF56601">
    <property type="entry name" value="beta-lactamase/transpeptidase-like"/>
    <property type="match status" value="1"/>
</dbReference>